<feature type="domain" description="Histidine kinase/HSP90-like ATPase" evidence="10">
    <location>
        <begin position="297"/>
        <end position="390"/>
    </location>
</feature>
<dbReference type="Gene3D" id="3.30.565.10">
    <property type="entry name" value="Histidine kinase-like ATPase, C-terminal domain"/>
    <property type="match status" value="1"/>
</dbReference>
<evidence type="ECO:0000259" key="10">
    <source>
        <dbReference type="SMART" id="SM00387"/>
    </source>
</evidence>
<feature type="transmembrane region" description="Helical" evidence="9">
    <location>
        <begin position="20"/>
        <end position="39"/>
    </location>
</feature>
<evidence type="ECO:0000256" key="4">
    <source>
        <dbReference type="ARBA" id="ARBA00022679"/>
    </source>
</evidence>
<reference evidence="11 12" key="1">
    <citation type="submission" date="2021-01" db="EMBL/GenBank/DDBJ databases">
        <title>WGS of actinomycetes isolated from Thailand.</title>
        <authorList>
            <person name="Thawai C."/>
        </authorList>
    </citation>
    <scope>NUCLEOTIDE SEQUENCE [LARGE SCALE GENOMIC DNA]</scope>
    <source>
        <strain evidence="11 12">LPG 2</strain>
    </source>
</reference>
<dbReference type="InterPro" id="IPR036890">
    <property type="entry name" value="HATPase_C_sf"/>
</dbReference>
<keyword evidence="9" id="KW-0812">Transmembrane</keyword>
<keyword evidence="6 11" id="KW-0418">Kinase</keyword>
<dbReference type="CDD" id="cd16917">
    <property type="entry name" value="HATPase_UhpB-NarQ-NarX-like"/>
    <property type="match status" value="1"/>
</dbReference>
<dbReference type="Pfam" id="PF07730">
    <property type="entry name" value="HisKA_3"/>
    <property type="match status" value="1"/>
</dbReference>
<proteinExistence type="predicted"/>
<dbReference type="InterPro" id="IPR003594">
    <property type="entry name" value="HATPase_dom"/>
</dbReference>
<evidence type="ECO:0000256" key="2">
    <source>
        <dbReference type="ARBA" id="ARBA00012438"/>
    </source>
</evidence>
<keyword evidence="8" id="KW-0902">Two-component regulatory system</keyword>
<organism evidence="11 12">
    <name type="scientific">Nocardia acididurans</name>
    <dbReference type="NCBI Taxonomy" id="2802282"/>
    <lineage>
        <taxon>Bacteria</taxon>
        <taxon>Bacillati</taxon>
        <taxon>Actinomycetota</taxon>
        <taxon>Actinomycetes</taxon>
        <taxon>Mycobacteriales</taxon>
        <taxon>Nocardiaceae</taxon>
        <taxon>Nocardia</taxon>
    </lineage>
</organism>
<feature type="transmembrane region" description="Helical" evidence="9">
    <location>
        <begin position="45"/>
        <end position="61"/>
    </location>
</feature>
<evidence type="ECO:0000256" key="7">
    <source>
        <dbReference type="ARBA" id="ARBA00022840"/>
    </source>
</evidence>
<keyword evidence="9" id="KW-1133">Transmembrane helix</keyword>
<dbReference type="EMBL" id="JAERRJ010000016">
    <property type="protein sequence ID" value="MBL1079378.1"/>
    <property type="molecule type" value="Genomic_DNA"/>
</dbReference>
<evidence type="ECO:0000256" key="5">
    <source>
        <dbReference type="ARBA" id="ARBA00022741"/>
    </source>
</evidence>
<keyword evidence="7" id="KW-0067">ATP-binding</keyword>
<keyword evidence="9" id="KW-0472">Membrane</keyword>
<comment type="caution">
    <text evidence="11">The sequence shown here is derived from an EMBL/GenBank/DDBJ whole genome shotgun (WGS) entry which is preliminary data.</text>
</comment>
<dbReference type="Pfam" id="PF02518">
    <property type="entry name" value="HATPase_c"/>
    <property type="match status" value="1"/>
</dbReference>
<evidence type="ECO:0000256" key="1">
    <source>
        <dbReference type="ARBA" id="ARBA00000085"/>
    </source>
</evidence>
<comment type="catalytic activity">
    <reaction evidence="1">
        <text>ATP + protein L-histidine = ADP + protein N-phospho-L-histidine.</text>
        <dbReference type="EC" id="2.7.13.3"/>
    </reaction>
</comment>
<feature type="transmembrane region" description="Helical" evidence="9">
    <location>
        <begin position="94"/>
        <end position="123"/>
    </location>
</feature>
<dbReference type="InterPro" id="IPR011712">
    <property type="entry name" value="Sig_transdc_His_kin_sub3_dim/P"/>
</dbReference>
<gene>
    <name evidence="11" type="ORF">JK358_33730</name>
</gene>
<dbReference type="GO" id="GO:0016301">
    <property type="term" value="F:kinase activity"/>
    <property type="evidence" value="ECO:0007669"/>
    <property type="project" value="UniProtKB-KW"/>
</dbReference>
<sequence length="392" mass="41025">MSVRARSRRPLEISPRSADALLGAGFAVALALIIALGLGNRAADPLAYVFAAGFGALVLIRRRHPLAVLCATIAGIFGYYTLEYPPLGVAVPLLAALFAAADAGRLGWAVAGAALVCAVALWFRLHEGEAAGYLVGYEGVSNLALIVTALALGSLVRSRRLRAAQQAEIDRLTGEQAERQAELRVRTERERLSRDLHDTVGHMMAVITVQAGVAAEAIGRDDDAARTAVGHILDTGRRSLREVRGLVRVLRADETDPDGGRVHSLAEVPELVGAARKAGVDVRFEPGSVAGRALPSQVEAAAYRIVQESLTNIVRHAHATRACVSTAIEDGALHVAVTDNGAGSPAPPGDSARNGLAGMRERVRLLGGTLTAGPADGTGFAVRARIPLEVTE</sequence>
<dbReference type="SUPFAM" id="SSF55874">
    <property type="entry name" value="ATPase domain of HSP90 chaperone/DNA topoisomerase II/histidine kinase"/>
    <property type="match status" value="1"/>
</dbReference>
<dbReference type="RefSeq" id="WP_201955669.1">
    <property type="nucleotide sequence ID" value="NZ_JAERRJ010000016.1"/>
</dbReference>
<keyword evidence="4" id="KW-0808">Transferase</keyword>
<dbReference type="Proteomes" id="UP000602198">
    <property type="component" value="Unassembled WGS sequence"/>
</dbReference>
<accession>A0ABS1MFF0</accession>
<evidence type="ECO:0000313" key="12">
    <source>
        <dbReference type="Proteomes" id="UP000602198"/>
    </source>
</evidence>
<dbReference type="PANTHER" id="PTHR24421">
    <property type="entry name" value="NITRATE/NITRITE SENSOR PROTEIN NARX-RELATED"/>
    <property type="match status" value="1"/>
</dbReference>
<dbReference type="SMART" id="SM00387">
    <property type="entry name" value="HATPase_c"/>
    <property type="match status" value="1"/>
</dbReference>
<evidence type="ECO:0000256" key="9">
    <source>
        <dbReference type="SAM" id="Phobius"/>
    </source>
</evidence>
<evidence type="ECO:0000256" key="3">
    <source>
        <dbReference type="ARBA" id="ARBA00022553"/>
    </source>
</evidence>
<evidence type="ECO:0000256" key="8">
    <source>
        <dbReference type="ARBA" id="ARBA00023012"/>
    </source>
</evidence>
<keyword evidence="12" id="KW-1185">Reference proteome</keyword>
<evidence type="ECO:0000313" key="11">
    <source>
        <dbReference type="EMBL" id="MBL1079378.1"/>
    </source>
</evidence>
<feature type="transmembrane region" description="Helical" evidence="9">
    <location>
        <begin position="135"/>
        <end position="156"/>
    </location>
</feature>
<feature type="transmembrane region" description="Helical" evidence="9">
    <location>
        <begin position="66"/>
        <end position="82"/>
    </location>
</feature>
<dbReference type="EC" id="2.7.13.3" evidence="2"/>
<name>A0ABS1MFF0_9NOCA</name>
<keyword evidence="3" id="KW-0597">Phosphoprotein</keyword>
<dbReference type="InterPro" id="IPR050482">
    <property type="entry name" value="Sensor_HK_TwoCompSys"/>
</dbReference>
<dbReference type="Gene3D" id="1.20.5.1930">
    <property type="match status" value="1"/>
</dbReference>
<protein>
    <recommendedName>
        <fullName evidence="2">histidine kinase</fullName>
        <ecNumber evidence="2">2.7.13.3</ecNumber>
    </recommendedName>
</protein>
<evidence type="ECO:0000256" key="6">
    <source>
        <dbReference type="ARBA" id="ARBA00022777"/>
    </source>
</evidence>
<keyword evidence="5" id="KW-0547">Nucleotide-binding</keyword>
<dbReference type="PANTHER" id="PTHR24421:SF10">
    <property type="entry name" value="NITRATE_NITRITE SENSOR PROTEIN NARQ"/>
    <property type="match status" value="1"/>
</dbReference>